<organism evidence="1 2">
    <name type="scientific">Rhizobium wuzhouense</name>
    <dbReference type="NCBI Taxonomy" id="1986026"/>
    <lineage>
        <taxon>Bacteria</taxon>
        <taxon>Pseudomonadati</taxon>
        <taxon>Pseudomonadota</taxon>
        <taxon>Alphaproteobacteria</taxon>
        <taxon>Hyphomicrobiales</taxon>
        <taxon>Rhizobiaceae</taxon>
        <taxon>Rhizobium/Agrobacterium group</taxon>
        <taxon>Rhizobium</taxon>
    </lineage>
</organism>
<reference evidence="1 2" key="1">
    <citation type="submission" date="2018-06" db="EMBL/GenBank/DDBJ databases">
        <title>Rhizobium wuzhouense sp. nov., isolated from roots of Oryza officinalis.</title>
        <authorList>
            <person name="Yuan T."/>
        </authorList>
    </citation>
    <scope>NUCLEOTIDE SEQUENCE [LARGE SCALE GENOMIC DNA]</scope>
    <source>
        <strain evidence="1 2">W44</strain>
    </source>
</reference>
<sequence length="78" mass="9109">MPMALPRELSAEEKAEFRAKGFQRFELWLPDLRDPTVREQALAEANRMAFADEEDDVMEWIDSLQKDMWDHEPGEGGQ</sequence>
<comment type="caution">
    <text evidence="1">The sequence shown here is derived from an EMBL/GenBank/DDBJ whole genome shotgun (WGS) entry which is preliminary data.</text>
</comment>
<gene>
    <name evidence="1" type="ORF">DMY87_13195</name>
</gene>
<evidence type="ECO:0000313" key="1">
    <source>
        <dbReference type="EMBL" id="PYB73257.1"/>
    </source>
</evidence>
<keyword evidence="2" id="KW-1185">Reference proteome</keyword>
<accession>A0ABX5NT49</accession>
<protein>
    <recommendedName>
        <fullName evidence="3">DUF3018 family protein</fullName>
    </recommendedName>
</protein>
<proteinExistence type="predicted"/>
<dbReference type="Proteomes" id="UP000247536">
    <property type="component" value="Unassembled WGS sequence"/>
</dbReference>
<evidence type="ECO:0000313" key="2">
    <source>
        <dbReference type="Proteomes" id="UP000247536"/>
    </source>
</evidence>
<name>A0ABX5NT49_9HYPH</name>
<dbReference type="InterPro" id="IPR021558">
    <property type="entry name" value="MazE-like"/>
</dbReference>
<evidence type="ECO:0008006" key="3">
    <source>
        <dbReference type="Google" id="ProtNLM"/>
    </source>
</evidence>
<dbReference type="EMBL" id="QJRY01000004">
    <property type="protein sequence ID" value="PYB73257.1"/>
    <property type="molecule type" value="Genomic_DNA"/>
</dbReference>
<dbReference type="Pfam" id="PF11455">
    <property type="entry name" value="MazE-like"/>
    <property type="match status" value="1"/>
</dbReference>